<organism evidence="1 2">
    <name type="scientific">Flavobacterium piscis</name>
    <dbReference type="NCBI Taxonomy" id="1114874"/>
    <lineage>
        <taxon>Bacteria</taxon>
        <taxon>Pseudomonadati</taxon>
        <taxon>Bacteroidota</taxon>
        <taxon>Flavobacteriia</taxon>
        <taxon>Flavobacteriales</taxon>
        <taxon>Flavobacteriaceae</taxon>
        <taxon>Flavobacterium</taxon>
    </lineage>
</organism>
<sequence>MLNFNSFIFFYFYTHEHFDKKYLKGKCTYIIPCEVLNILSFFKDIIFYTLNSLIFNFPNKKLSSLF</sequence>
<comment type="caution">
    <text evidence="1">The sequence shown here is derived from an EMBL/GenBank/DDBJ whole genome shotgun (WGS) entry which is preliminary data.</text>
</comment>
<evidence type="ECO:0000313" key="1">
    <source>
        <dbReference type="EMBL" id="OCB73749.1"/>
    </source>
</evidence>
<proteinExistence type="predicted"/>
<dbReference type="EMBL" id="LVEN01000027">
    <property type="protein sequence ID" value="OCB73749.1"/>
    <property type="molecule type" value="Genomic_DNA"/>
</dbReference>
<keyword evidence="2" id="KW-1185">Reference proteome</keyword>
<gene>
    <name evidence="1" type="ORF">FLP_13825</name>
</gene>
<reference evidence="2" key="1">
    <citation type="submission" date="2016-03" db="EMBL/GenBank/DDBJ databases">
        <title>Draft genome sequence of Paenibacillus glacialis DSM 22343.</title>
        <authorList>
            <person name="Shin S.-K."/>
            <person name="Yi H."/>
        </authorList>
    </citation>
    <scope>NUCLEOTIDE SEQUENCE [LARGE SCALE GENOMIC DNA]</scope>
    <source>
        <strain evidence="2">CCUG 60099</strain>
    </source>
</reference>
<protein>
    <submittedName>
        <fullName evidence="1">Uncharacterized protein</fullName>
    </submittedName>
</protein>
<dbReference type="Proteomes" id="UP000093343">
    <property type="component" value="Unassembled WGS sequence"/>
</dbReference>
<name>A0ABX2XR95_9FLAO</name>
<accession>A0ABX2XR95</accession>
<evidence type="ECO:0000313" key="2">
    <source>
        <dbReference type="Proteomes" id="UP000093343"/>
    </source>
</evidence>